<organism evidence="3 4">
    <name type="scientific">Flavobacterium crocinum</name>
    <dbReference type="NCBI Taxonomy" id="2183896"/>
    <lineage>
        <taxon>Bacteria</taxon>
        <taxon>Pseudomonadati</taxon>
        <taxon>Bacteroidota</taxon>
        <taxon>Flavobacteriia</taxon>
        <taxon>Flavobacteriales</taxon>
        <taxon>Flavobacteriaceae</taxon>
        <taxon>Flavobacterium</taxon>
    </lineage>
</organism>
<dbReference type="InterPro" id="IPR015889">
    <property type="entry name" value="Intradiol_dOase_core"/>
</dbReference>
<dbReference type="OrthoDB" id="9800887at2"/>
<dbReference type="Gene3D" id="2.60.130.10">
    <property type="entry name" value="Aromatic compound dioxygenase"/>
    <property type="match status" value="1"/>
</dbReference>
<gene>
    <name evidence="3" type="ORF">HYN56_04920</name>
</gene>
<dbReference type="PANTHER" id="PTHR34315:SF1">
    <property type="entry name" value="INTRADIOL RING-CLEAVAGE DIOXYGENASES DOMAIN-CONTAINING PROTEIN-RELATED"/>
    <property type="match status" value="1"/>
</dbReference>
<feature type="compositionally biased region" description="Low complexity" evidence="1">
    <location>
        <begin position="33"/>
        <end position="57"/>
    </location>
</feature>
<dbReference type="KEGG" id="fcr:HYN56_04920"/>
<dbReference type="Proteomes" id="UP000245250">
    <property type="component" value="Chromosome"/>
</dbReference>
<dbReference type="EMBL" id="CP029255">
    <property type="protein sequence ID" value="AWK03598.1"/>
    <property type="molecule type" value="Genomic_DNA"/>
</dbReference>
<reference evidence="3 4" key="1">
    <citation type="submission" date="2018-05" db="EMBL/GenBank/DDBJ databases">
        <title>Genome sequencing of Flavobacterium sp. HYN0056.</title>
        <authorList>
            <person name="Yi H."/>
            <person name="Baek C."/>
        </authorList>
    </citation>
    <scope>NUCLEOTIDE SEQUENCE [LARGE SCALE GENOMIC DNA]</scope>
    <source>
        <strain evidence="3 4">HYN0056</strain>
    </source>
</reference>
<dbReference type="GO" id="GO:0016702">
    <property type="term" value="F:oxidoreductase activity, acting on single donors with incorporation of molecular oxygen, incorporation of two atoms of oxygen"/>
    <property type="evidence" value="ECO:0007669"/>
    <property type="project" value="InterPro"/>
</dbReference>
<accession>A0A2S1YI13</accession>
<dbReference type="PANTHER" id="PTHR34315">
    <property type="match status" value="1"/>
</dbReference>
<evidence type="ECO:0000313" key="3">
    <source>
        <dbReference type="EMBL" id="AWK03598.1"/>
    </source>
</evidence>
<proteinExistence type="predicted"/>
<feature type="region of interest" description="Disordered" evidence="1">
    <location>
        <begin position="28"/>
        <end position="70"/>
    </location>
</feature>
<dbReference type="InterPro" id="IPR000627">
    <property type="entry name" value="Intradiol_dOase_C"/>
</dbReference>
<evidence type="ECO:0000256" key="1">
    <source>
        <dbReference type="SAM" id="MobiDB-lite"/>
    </source>
</evidence>
<dbReference type="Pfam" id="PF00775">
    <property type="entry name" value="Dioxygenase_C"/>
    <property type="match status" value="1"/>
</dbReference>
<evidence type="ECO:0000259" key="2">
    <source>
        <dbReference type="Pfam" id="PF00775"/>
    </source>
</evidence>
<name>A0A2S1YI13_9FLAO</name>
<keyword evidence="3" id="KW-0223">Dioxygenase</keyword>
<keyword evidence="3" id="KW-0560">Oxidoreductase</keyword>
<evidence type="ECO:0000313" key="4">
    <source>
        <dbReference type="Proteomes" id="UP000245250"/>
    </source>
</evidence>
<feature type="domain" description="Intradiol ring-cleavage dioxygenases" evidence="2">
    <location>
        <begin position="100"/>
        <end position="192"/>
    </location>
</feature>
<dbReference type="GO" id="GO:0008199">
    <property type="term" value="F:ferric iron binding"/>
    <property type="evidence" value="ECO:0007669"/>
    <property type="project" value="InterPro"/>
</dbReference>
<dbReference type="AlphaFoldDB" id="A0A2S1YI13"/>
<dbReference type="SUPFAM" id="SSF49482">
    <property type="entry name" value="Aromatic compound dioxygenase"/>
    <property type="match status" value="1"/>
</dbReference>
<sequence>MERKEFLRGLGLVGIGTLAIPIINACSKDDDSSASSTGTDSGSDSGSSSGSSSGSCSVTPSETAGPFPTITPSSLVKSNIVMDRTGVAFTIKITIKNTKASCAVLKDAIVDIWHCDKDGYYSEYGGTSMQSVNYTSYHFLRGRQTTDENGLVTFTSIFPGWYSGRATHIHVHIYNASGTSLLVTQIAFPEGTNSAVATVNASTANGYTKGLSGYTYNASDNVFSDSVTNELGTVTGSISEGYVLTHTINVAS</sequence>
<dbReference type="RefSeq" id="WP_109191162.1">
    <property type="nucleotide sequence ID" value="NZ_CP029255.1"/>
</dbReference>
<keyword evidence="4" id="KW-1185">Reference proteome</keyword>
<protein>
    <submittedName>
        <fullName evidence="3">Intradiol ring-cleavage dioxygenase</fullName>
    </submittedName>
</protein>